<dbReference type="Proteomes" id="UP000198607">
    <property type="component" value="Unassembled WGS sequence"/>
</dbReference>
<reference evidence="4 5" key="1">
    <citation type="submission" date="2016-10" db="EMBL/GenBank/DDBJ databases">
        <authorList>
            <person name="de Groot N.N."/>
        </authorList>
    </citation>
    <scope>NUCLEOTIDE SEQUENCE [LARGE SCALE GENOMIC DNA]</scope>
    <source>
        <strain evidence="4 5">DSM 5885</strain>
    </source>
</reference>
<name>A0A1G7ZTN6_9RHOO</name>
<dbReference type="RefSeq" id="WP_091935483.1">
    <property type="nucleotide sequence ID" value="NZ_FNCY01000003.1"/>
</dbReference>
<proteinExistence type="predicted"/>
<dbReference type="InterPro" id="IPR011006">
    <property type="entry name" value="CheY-like_superfamily"/>
</dbReference>
<evidence type="ECO:0000313" key="4">
    <source>
        <dbReference type="EMBL" id="SDH12065.1"/>
    </source>
</evidence>
<dbReference type="Pfam" id="PF13487">
    <property type="entry name" value="HD_5"/>
    <property type="match status" value="1"/>
</dbReference>
<dbReference type="SUPFAM" id="SSF109604">
    <property type="entry name" value="HD-domain/PDEase-like"/>
    <property type="match status" value="1"/>
</dbReference>
<dbReference type="OrthoDB" id="9774747at2"/>
<dbReference type="PROSITE" id="PS50110">
    <property type="entry name" value="RESPONSE_REGULATORY"/>
    <property type="match status" value="1"/>
</dbReference>
<feature type="modified residue" description="4-aspartylphosphate" evidence="1">
    <location>
        <position position="56"/>
    </location>
</feature>
<evidence type="ECO:0000259" key="3">
    <source>
        <dbReference type="PROSITE" id="PS51832"/>
    </source>
</evidence>
<dbReference type="PANTHER" id="PTHR45228:SF5">
    <property type="entry name" value="CYCLIC DI-GMP PHOSPHODIESTERASE VC_1348-RELATED"/>
    <property type="match status" value="1"/>
</dbReference>
<dbReference type="Pfam" id="PF00072">
    <property type="entry name" value="Response_reg"/>
    <property type="match status" value="1"/>
</dbReference>
<dbReference type="SUPFAM" id="SSF52172">
    <property type="entry name" value="CheY-like"/>
    <property type="match status" value="1"/>
</dbReference>
<dbReference type="STRING" id="83767.SAMN05660652_01278"/>
<dbReference type="GO" id="GO:0000160">
    <property type="term" value="P:phosphorelay signal transduction system"/>
    <property type="evidence" value="ECO:0007669"/>
    <property type="project" value="InterPro"/>
</dbReference>
<keyword evidence="5" id="KW-1185">Reference proteome</keyword>
<dbReference type="Gene3D" id="1.10.3210.10">
    <property type="entry name" value="Hypothetical protein af1432"/>
    <property type="match status" value="1"/>
</dbReference>
<organism evidence="4 5">
    <name type="scientific">Propionivibrio dicarboxylicus</name>
    <dbReference type="NCBI Taxonomy" id="83767"/>
    <lineage>
        <taxon>Bacteria</taxon>
        <taxon>Pseudomonadati</taxon>
        <taxon>Pseudomonadota</taxon>
        <taxon>Betaproteobacteria</taxon>
        <taxon>Rhodocyclales</taxon>
        <taxon>Rhodocyclaceae</taxon>
        <taxon>Propionivibrio</taxon>
    </lineage>
</organism>
<dbReference type="InterPro" id="IPR052020">
    <property type="entry name" value="Cyclic_di-GMP/3'3'-cGAMP_PDE"/>
</dbReference>
<sequence>MKDNSRSRILIIDDSPGVIEFLDGVLSPDYDLSFATSGIEGVALAQSYPADIILLDVMMPELDGYDVCRQLRELRMTRDTPIVFLTSLASPHDEEFGLSLGADDFIAKPISPPVLRARVKNHLLFAQSQRALKRQNEELEILVFERTKEVMRRDHKLIAAQTSIITAFCALAEARDHETGNHIQRTQNYVKILAERLRWNRRFSAVLNDDYINVLYKSAPLHDVGKVSVPDAILLKPGGLLPAEWEIMQRHCAAGSRAIARAAQDYGEAEDSFFEVAAEIAMFHHERWDGSGYPQGLAGDEIPVSARLMAVADVYDALISPRIYKRAFSQDKAIELMVEQRGRHFDPDILDAMLEISDRFSDIARHFSDPLEREHSPHQERVAI</sequence>
<dbReference type="InterPro" id="IPR037522">
    <property type="entry name" value="HD_GYP_dom"/>
</dbReference>
<evidence type="ECO:0000256" key="1">
    <source>
        <dbReference type="PROSITE-ProRule" id="PRU00169"/>
    </source>
</evidence>
<protein>
    <submittedName>
        <fullName evidence="4">Putative two-component system response regulator</fullName>
    </submittedName>
</protein>
<feature type="domain" description="HD-GYP" evidence="3">
    <location>
        <begin position="157"/>
        <end position="369"/>
    </location>
</feature>
<dbReference type="SMART" id="SM00448">
    <property type="entry name" value="REC"/>
    <property type="match status" value="1"/>
</dbReference>
<dbReference type="PROSITE" id="PS51832">
    <property type="entry name" value="HD_GYP"/>
    <property type="match status" value="1"/>
</dbReference>
<dbReference type="SMART" id="SM00471">
    <property type="entry name" value="HDc"/>
    <property type="match status" value="1"/>
</dbReference>
<gene>
    <name evidence="4" type="ORF">SAMN05660652_01278</name>
</gene>
<dbReference type="GO" id="GO:0008081">
    <property type="term" value="F:phosphoric diester hydrolase activity"/>
    <property type="evidence" value="ECO:0007669"/>
    <property type="project" value="UniProtKB-ARBA"/>
</dbReference>
<dbReference type="AlphaFoldDB" id="A0A1G7ZTN6"/>
<keyword evidence="1" id="KW-0597">Phosphoprotein</keyword>
<dbReference type="Gene3D" id="3.40.50.2300">
    <property type="match status" value="1"/>
</dbReference>
<dbReference type="CDD" id="cd00077">
    <property type="entry name" value="HDc"/>
    <property type="match status" value="1"/>
</dbReference>
<dbReference type="PANTHER" id="PTHR45228">
    <property type="entry name" value="CYCLIC DI-GMP PHOSPHODIESTERASE TM_0186-RELATED"/>
    <property type="match status" value="1"/>
</dbReference>
<evidence type="ECO:0000313" key="5">
    <source>
        <dbReference type="Proteomes" id="UP000198607"/>
    </source>
</evidence>
<evidence type="ECO:0000259" key="2">
    <source>
        <dbReference type="PROSITE" id="PS50110"/>
    </source>
</evidence>
<dbReference type="EMBL" id="FNCY01000003">
    <property type="protein sequence ID" value="SDH12065.1"/>
    <property type="molecule type" value="Genomic_DNA"/>
</dbReference>
<dbReference type="InterPro" id="IPR001789">
    <property type="entry name" value="Sig_transdc_resp-reg_receiver"/>
</dbReference>
<accession>A0A1G7ZTN6</accession>
<feature type="domain" description="Response regulatory" evidence="2">
    <location>
        <begin position="8"/>
        <end position="123"/>
    </location>
</feature>
<dbReference type="InterPro" id="IPR003607">
    <property type="entry name" value="HD/PDEase_dom"/>
</dbReference>